<dbReference type="InterPro" id="IPR003661">
    <property type="entry name" value="HisK_dim/P_dom"/>
</dbReference>
<gene>
    <name evidence="20" type="ORF">SAMN04487969_103255</name>
</gene>
<dbReference type="FunFam" id="3.30.565.10:FF:000006">
    <property type="entry name" value="Sensor histidine kinase WalK"/>
    <property type="match status" value="1"/>
</dbReference>
<dbReference type="Gene3D" id="3.30.565.10">
    <property type="entry name" value="Histidine kinase-like ATPase, C-terminal domain"/>
    <property type="match status" value="1"/>
</dbReference>
<feature type="domain" description="HAMP" evidence="19">
    <location>
        <begin position="178"/>
        <end position="230"/>
    </location>
</feature>
<dbReference type="PANTHER" id="PTHR45528">
    <property type="entry name" value="SENSOR HISTIDINE KINASE CPXA"/>
    <property type="match status" value="1"/>
</dbReference>
<evidence type="ECO:0000256" key="10">
    <source>
        <dbReference type="ARBA" id="ARBA00022840"/>
    </source>
</evidence>
<dbReference type="InterPro" id="IPR003594">
    <property type="entry name" value="HATPase_dom"/>
</dbReference>
<feature type="transmembrane region" description="Helical" evidence="17">
    <location>
        <begin position="162"/>
        <end position="181"/>
    </location>
</feature>
<evidence type="ECO:0000256" key="15">
    <source>
        <dbReference type="ARBA" id="ARBA00037219"/>
    </source>
</evidence>
<comment type="subcellular location">
    <subcellularLocation>
        <location evidence="2">Cell membrane</location>
        <topology evidence="2">Multi-pass membrane protein</topology>
    </subcellularLocation>
</comment>
<evidence type="ECO:0000256" key="6">
    <source>
        <dbReference type="ARBA" id="ARBA00022679"/>
    </source>
</evidence>
<feature type="domain" description="Histidine kinase" evidence="18">
    <location>
        <begin position="238"/>
        <end position="453"/>
    </location>
</feature>
<dbReference type="PANTHER" id="PTHR45528:SF11">
    <property type="entry name" value="HISTIDINE KINASE"/>
    <property type="match status" value="1"/>
</dbReference>
<dbReference type="SUPFAM" id="SSF158472">
    <property type="entry name" value="HAMP domain-like"/>
    <property type="match status" value="1"/>
</dbReference>
<dbReference type="RefSeq" id="WP_052736732.1">
    <property type="nucleotide sequence ID" value="NZ_FONN01000003.1"/>
</dbReference>
<keyword evidence="12" id="KW-0902">Two-component regulatory system</keyword>
<sequence length="460" mass="51847">MIKSLYVRLILMFVASVMASVILSFFMTHFLFSYKLRDFVQDNLITSGKKIIESYKHSYPNNVDTLMEGITALPISTFIVYDEQGRALHATDEIAEHKLNVDEKNLRSVLNGGVYRGGMDKDYDRLVVGLPFQIEGHAYALFIKPETNSVANLAFGYFRMQLIFVLLIGTLLVIVTSRYMVRPLKHLTLATRKMAKGDFSIRLATKRKDEIGELTTSFNQMAQELDSLERVRRQFVSDVSHEIQSPLTSIKGFTMALKHKKLDEESRLRLLTIIEEESDRLSRLTQDLLKLSSLEHDQIQPNMSKYRLDEQLKDVMIASEPLWAAKNIKLDLNLEPVAISADEDKLSQLWMNLLSNAIKFTGAGRVISINLAANQHRVTVSVADSGAGIPEEELQHIFKPFYKIDKSRERAIPGNGIGLSIVKRIVELHAGEIRVESAVGKGTTMTVVLPLVPPDKSNKG</sequence>
<evidence type="ECO:0000256" key="13">
    <source>
        <dbReference type="ARBA" id="ARBA00023026"/>
    </source>
</evidence>
<keyword evidence="11 17" id="KW-1133">Transmembrane helix</keyword>
<dbReference type="PROSITE" id="PS50109">
    <property type="entry name" value="HIS_KIN"/>
    <property type="match status" value="1"/>
</dbReference>
<dbReference type="Gene3D" id="1.10.287.130">
    <property type="match status" value="1"/>
</dbReference>
<dbReference type="InterPro" id="IPR004358">
    <property type="entry name" value="Sig_transdc_His_kin-like_C"/>
</dbReference>
<dbReference type="GO" id="GO:0005886">
    <property type="term" value="C:plasma membrane"/>
    <property type="evidence" value="ECO:0007669"/>
    <property type="project" value="UniProtKB-SubCell"/>
</dbReference>
<evidence type="ECO:0000256" key="3">
    <source>
        <dbReference type="ARBA" id="ARBA00012438"/>
    </source>
</evidence>
<keyword evidence="21" id="KW-1185">Reference proteome</keyword>
<keyword evidence="4" id="KW-1003">Cell membrane</keyword>
<evidence type="ECO:0000256" key="11">
    <source>
        <dbReference type="ARBA" id="ARBA00022989"/>
    </source>
</evidence>
<evidence type="ECO:0000256" key="5">
    <source>
        <dbReference type="ARBA" id="ARBA00022553"/>
    </source>
</evidence>
<keyword evidence="9 20" id="KW-0418">Kinase</keyword>
<name>A0A1I2BBR0_9BACL</name>
<dbReference type="InterPro" id="IPR005467">
    <property type="entry name" value="His_kinase_dom"/>
</dbReference>
<dbReference type="OrthoDB" id="9813151at2"/>
<organism evidence="20 21">
    <name type="scientific">Paenibacillus algorifonticola</name>
    <dbReference type="NCBI Taxonomy" id="684063"/>
    <lineage>
        <taxon>Bacteria</taxon>
        <taxon>Bacillati</taxon>
        <taxon>Bacillota</taxon>
        <taxon>Bacilli</taxon>
        <taxon>Bacillales</taxon>
        <taxon>Paenibacillaceae</taxon>
        <taxon>Paenibacillus</taxon>
    </lineage>
</organism>
<keyword evidence="14 17" id="KW-0472">Membrane</keyword>
<evidence type="ECO:0000256" key="12">
    <source>
        <dbReference type="ARBA" id="ARBA00023012"/>
    </source>
</evidence>
<dbReference type="FunFam" id="1.10.287.130:FF:000001">
    <property type="entry name" value="Two-component sensor histidine kinase"/>
    <property type="match status" value="1"/>
</dbReference>
<dbReference type="Pfam" id="PF02518">
    <property type="entry name" value="HATPase_c"/>
    <property type="match status" value="1"/>
</dbReference>
<dbReference type="PRINTS" id="PR00344">
    <property type="entry name" value="BCTRLSENSOR"/>
</dbReference>
<dbReference type="SUPFAM" id="SSF47384">
    <property type="entry name" value="Homodimeric domain of signal transducing histidine kinase"/>
    <property type="match status" value="1"/>
</dbReference>
<keyword evidence="6" id="KW-0808">Transferase</keyword>
<dbReference type="CDD" id="cd00082">
    <property type="entry name" value="HisKA"/>
    <property type="match status" value="1"/>
</dbReference>
<dbReference type="InterPro" id="IPR036890">
    <property type="entry name" value="HATPase_C_sf"/>
</dbReference>
<dbReference type="Pfam" id="PF00512">
    <property type="entry name" value="HisKA"/>
    <property type="match status" value="1"/>
</dbReference>
<dbReference type="SMART" id="SM00304">
    <property type="entry name" value="HAMP"/>
    <property type="match status" value="1"/>
</dbReference>
<keyword evidence="13" id="KW-0843">Virulence</keyword>
<dbReference type="Pfam" id="PF00672">
    <property type="entry name" value="HAMP"/>
    <property type="match status" value="1"/>
</dbReference>
<reference evidence="21" key="1">
    <citation type="submission" date="2016-10" db="EMBL/GenBank/DDBJ databases">
        <authorList>
            <person name="Varghese N."/>
            <person name="Submissions S."/>
        </authorList>
    </citation>
    <scope>NUCLEOTIDE SEQUENCE [LARGE SCALE GENOMIC DNA]</scope>
    <source>
        <strain evidence="21">CGMCC 1.10223</strain>
    </source>
</reference>
<dbReference type="CDD" id="cd06225">
    <property type="entry name" value="HAMP"/>
    <property type="match status" value="1"/>
</dbReference>
<evidence type="ECO:0000256" key="2">
    <source>
        <dbReference type="ARBA" id="ARBA00004651"/>
    </source>
</evidence>
<accession>A0A1I2BBR0</accession>
<dbReference type="EMBL" id="FONN01000003">
    <property type="protein sequence ID" value="SFE53328.1"/>
    <property type="molecule type" value="Genomic_DNA"/>
</dbReference>
<keyword evidence="10" id="KW-0067">ATP-binding</keyword>
<evidence type="ECO:0000256" key="8">
    <source>
        <dbReference type="ARBA" id="ARBA00022741"/>
    </source>
</evidence>
<dbReference type="SUPFAM" id="SSF55874">
    <property type="entry name" value="ATPase domain of HSP90 chaperone/DNA topoisomerase II/histidine kinase"/>
    <property type="match status" value="1"/>
</dbReference>
<comment type="function">
    <text evidence="15">Member of the two-component regulatory system HssS/HssR involved in intracellular heme homeostasis and tempering of staphylococcal virulence. HssS functions as a heme sensor histidine kinase which is autophosphorylated at a histidine residue and transfers its phosphate group to an aspartate residue of HssR. HssR/HssS activates the expression of hrtAB, an efflux pump, in response to extracellular heme, hemin, hemoglobin or blood.</text>
</comment>
<dbReference type="Proteomes" id="UP000183410">
    <property type="component" value="Unassembled WGS sequence"/>
</dbReference>
<dbReference type="GO" id="GO:0005524">
    <property type="term" value="F:ATP binding"/>
    <property type="evidence" value="ECO:0007669"/>
    <property type="project" value="UniProtKB-KW"/>
</dbReference>
<evidence type="ECO:0000256" key="1">
    <source>
        <dbReference type="ARBA" id="ARBA00000085"/>
    </source>
</evidence>
<protein>
    <recommendedName>
        <fullName evidence="16">Heme sensor protein HssS</fullName>
        <ecNumber evidence="3">2.7.13.3</ecNumber>
    </recommendedName>
</protein>
<dbReference type="InterPro" id="IPR003660">
    <property type="entry name" value="HAMP_dom"/>
</dbReference>
<evidence type="ECO:0000256" key="4">
    <source>
        <dbReference type="ARBA" id="ARBA00022475"/>
    </source>
</evidence>
<proteinExistence type="predicted"/>
<keyword evidence="5" id="KW-0597">Phosphoprotein</keyword>
<comment type="catalytic activity">
    <reaction evidence="1">
        <text>ATP + protein L-histidine = ADP + protein N-phospho-L-histidine.</text>
        <dbReference type="EC" id="2.7.13.3"/>
    </reaction>
</comment>
<evidence type="ECO:0000256" key="16">
    <source>
        <dbReference type="ARBA" id="ARBA00040841"/>
    </source>
</evidence>
<feature type="transmembrane region" description="Helical" evidence="17">
    <location>
        <begin position="6"/>
        <end position="32"/>
    </location>
</feature>
<dbReference type="AlphaFoldDB" id="A0A1I2BBR0"/>
<dbReference type="InterPro" id="IPR050398">
    <property type="entry name" value="HssS/ArlS-like"/>
</dbReference>
<dbReference type="InterPro" id="IPR036097">
    <property type="entry name" value="HisK_dim/P_sf"/>
</dbReference>
<evidence type="ECO:0000313" key="21">
    <source>
        <dbReference type="Proteomes" id="UP000183410"/>
    </source>
</evidence>
<evidence type="ECO:0000256" key="9">
    <source>
        <dbReference type="ARBA" id="ARBA00022777"/>
    </source>
</evidence>
<evidence type="ECO:0000256" key="7">
    <source>
        <dbReference type="ARBA" id="ARBA00022692"/>
    </source>
</evidence>
<dbReference type="Gene3D" id="6.10.340.10">
    <property type="match status" value="1"/>
</dbReference>
<dbReference type="SMART" id="SM00387">
    <property type="entry name" value="HATPase_c"/>
    <property type="match status" value="1"/>
</dbReference>
<keyword evidence="8" id="KW-0547">Nucleotide-binding</keyword>
<dbReference type="CDD" id="cd00075">
    <property type="entry name" value="HATPase"/>
    <property type="match status" value="1"/>
</dbReference>
<evidence type="ECO:0000256" key="17">
    <source>
        <dbReference type="SAM" id="Phobius"/>
    </source>
</evidence>
<evidence type="ECO:0000259" key="19">
    <source>
        <dbReference type="PROSITE" id="PS50885"/>
    </source>
</evidence>
<dbReference type="PROSITE" id="PS50885">
    <property type="entry name" value="HAMP"/>
    <property type="match status" value="1"/>
</dbReference>
<dbReference type="GO" id="GO:0000155">
    <property type="term" value="F:phosphorelay sensor kinase activity"/>
    <property type="evidence" value="ECO:0007669"/>
    <property type="project" value="InterPro"/>
</dbReference>
<evidence type="ECO:0000256" key="14">
    <source>
        <dbReference type="ARBA" id="ARBA00023136"/>
    </source>
</evidence>
<dbReference type="EC" id="2.7.13.3" evidence="3"/>
<dbReference type="SMART" id="SM00388">
    <property type="entry name" value="HisKA"/>
    <property type="match status" value="1"/>
</dbReference>
<evidence type="ECO:0000313" key="20">
    <source>
        <dbReference type="EMBL" id="SFE53328.1"/>
    </source>
</evidence>
<keyword evidence="7 17" id="KW-0812">Transmembrane</keyword>
<evidence type="ECO:0000259" key="18">
    <source>
        <dbReference type="PROSITE" id="PS50109"/>
    </source>
</evidence>